<evidence type="ECO:0000313" key="5">
    <source>
        <dbReference type="EMBL" id="GIF76611.1"/>
    </source>
</evidence>
<dbReference type="SUPFAM" id="SSF56601">
    <property type="entry name" value="beta-lactamase/transpeptidase-like"/>
    <property type="match status" value="1"/>
</dbReference>
<dbReference type="Proteomes" id="UP000604117">
    <property type="component" value="Unassembled WGS sequence"/>
</dbReference>
<evidence type="ECO:0000256" key="3">
    <source>
        <dbReference type="SAM" id="MobiDB-lite"/>
    </source>
</evidence>
<keyword evidence="4" id="KW-0472">Membrane</keyword>
<dbReference type="EMBL" id="BONE01000065">
    <property type="protein sequence ID" value="GIF76611.1"/>
    <property type="molecule type" value="Genomic_DNA"/>
</dbReference>
<dbReference type="Pfam" id="PF02113">
    <property type="entry name" value="Peptidase_S13"/>
    <property type="match status" value="2"/>
</dbReference>
<evidence type="ECO:0000313" key="6">
    <source>
        <dbReference type="Proteomes" id="UP000604117"/>
    </source>
</evidence>
<dbReference type="PRINTS" id="PR00922">
    <property type="entry name" value="DADACBPTASE3"/>
</dbReference>
<evidence type="ECO:0000256" key="4">
    <source>
        <dbReference type="SAM" id="Phobius"/>
    </source>
</evidence>
<accession>A0ABQ4CZC0</accession>
<dbReference type="Gene3D" id="3.40.710.10">
    <property type="entry name" value="DD-peptidase/beta-lactamase superfamily"/>
    <property type="match status" value="2"/>
</dbReference>
<keyword evidence="4" id="KW-1133">Transmembrane helix</keyword>
<comment type="similarity">
    <text evidence="1">Belongs to the peptidase S13 family.</text>
</comment>
<dbReference type="InterPro" id="IPR012338">
    <property type="entry name" value="Beta-lactam/transpept-like"/>
</dbReference>
<feature type="region of interest" description="Disordered" evidence="3">
    <location>
        <begin position="407"/>
        <end position="438"/>
    </location>
</feature>
<keyword evidence="6" id="KW-1185">Reference proteome</keyword>
<keyword evidence="2" id="KW-0378">Hydrolase</keyword>
<protein>
    <recommendedName>
        <fullName evidence="7">D-alanyl-D-alanine carboxypeptidase/D-alanyl-D-alanine-endopeptidase (Penicillin-binding protein 4)</fullName>
    </recommendedName>
</protein>
<proteinExistence type="inferred from homology"/>
<feature type="compositionally biased region" description="Pro residues" evidence="3">
    <location>
        <begin position="106"/>
        <end position="140"/>
    </location>
</feature>
<dbReference type="PANTHER" id="PTHR30023:SF0">
    <property type="entry name" value="PENICILLIN-SENSITIVE CARBOXYPEPTIDASE A"/>
    <property type="match status" value="1"/>
</dbReference>
<evidence type="ECO:0008006" key="7">
    <source>
        <dbReference type="Google" id="ProtNLM"/>
    </source>
</evidence>
<evidence type="ECO:0000256" key="2">
    <source>
        <dbReference type="ARBA" id="ARBA00022801"/>
    </source>
</evidence>
<reference evidence="5 6" key="1">
    <citation type="submission" date="2021-01" db="EMBL/GenBank/DDBJ databases">
        <title>Whole genome shotgun sequence of Asanoa siamensis NBRC 107932.</title>
        <authorList>
            <person name="Komaki H."/>
            <person name="Tamura T."/>
        </authorList>
    </citation>
    <scope>NUCLEOTIDE SEQUENCE [LARGE SCALE GENOMIC DNA]</scope>
    <source>
        <strain evidence="5 6">NBRC 107932</strain>
    </source>
</reference>
<organism evidence="5 6">
    <name type="scientific">Asanoa siamensis</name>
    <dbReference type="NCBI Taxonomy" id="926357"/>
    <lineage>
        <taxon>Bacteria</taxon>
        <taxon>Bacillati</taxon>
        <taxon>Actinomycetota</taxon>
        <taxon>Actinomycetes</taxon>
        <taxon>Micromonosporales</taxon>
        <taxon>Micromonosporaceae</taxon>
        <taxon>Asanoa</taxon>
    </lineage>
</organism>
<keyword evidence="4" id="KW-0812">Transmembrane</keyword>
<feature type="compositionally biased region" description="Pro residues" evidence="3">
    <location>
        <begin position="78"/>
        <end position="92"/>
    </location>
</feature>
<feature type="compositionally biased region" description="Pro residues" evidence="3">
    <location>
        <begin position="30"/>
        <end position="45"/>
    </location>
</feature>
<feature type="region of interest" description="Disordered" evidence="3">
    <location>
        <begin position="1"/>
        <end position="144"/>
    </location>
</feature>
<feature type="compositionally biased region" description="Low complexity" evidence="3">
    <location>
        <begin position="407"/>
        <end position="434"/>
    </location>
</feature>
<dbReference type="NCBIfam" id="TIGR00666">
    <property type="entry name" value="PBP4"/>
    <property type="match status" value="1"/>
</dbReference>
<dbReference type="PANTHER" id="PTHR30023">
    <property type="entry name" value="D-ALANYL-D-ALANINE CARBOXYPEPTIDASE"/>
    <property type="match status" value="1"/>
</dbReference>
<evidence type="ECO:0000256" key="1">
    <source>
        <dbReference type="ARBA" id="ARBA00006096"/>
    </source>
</evidence>
<feature type="transmembrane region" description="Helical" evidence="4">
    <location>
        <begin position="148"/>
        <end position="170"/>
    </location>
</feature>
<feature type="compositionally biased region" description="Low complexity" evidence="3">
    <location>
        <begin position="93"/>
        <end position="105"/>
    </location>
</feature>
<sequence>MPGATPSDNAEKSPPPTDANLHPGGSGPTPYTPVPAPPGPFPPAGPARAAVPAAPPVSPAPHHQHNQPPVRATASPPRNSPGPHGPANPPGSSPHGSSPHGSSPHPSGPPIPLGPPTPPPGLPPSSPPPAAAGAEPPPPPPRRRRSRVSLAIALAGILVLVVFAAGLVVVRPGPVAAWLGDEPARPTPVVDPPEPPPGPVLAALNGVAPMPDEAGLTQAIGKLVTANNLGGRTNVVVRDVLSGKILYGNGGATPTVPASTMKLVTAATVLATRGPAHRIPTRVLAGPKPGEVILVGGGDPTLGVNAKTFYPGAARLDKLAAATKKALGDTKPTKVYYDSSLYSGPVYEPGWDSDIPTGGFGGPSTALAVDGARKAPTQLGNGYSERSSKPDAAAALAFAKALGVSGTPTTAPPGTTTDAAATPSAAPSSPANPGDELARVESPPMVRLVEFMLQASDNVVAEALARQVALAKGQPASYAGARTAMTEALGELGLPTEGLVLADGSGLSRTDKLTAEAQTELLALAASGKRPELTEMFAGLPVAAWSGTLDDRFGQAATRKTAAGVVRAKTGTLTGNHAMAGIVTTADGRLLAFSILTDGVTAGSDAVRDHLDKIAATLVACGCG</sequence>
<dbReference type="Gene3D" id="3.50.80.20">
    <property type="entry name" value="D-Ala-D-Ala carboxypeptidase C, peptidase S13"/>
    <property type="match status" value="1"/>
</dbReference>
<gene>
    <name evidence="5" type="ORF">Asi02nite_61290</name>
</gene>
<dbReference type="InterPro" id="IPR000667">
    <property type="entry name" value="Peptidase_S13"/>
</dbReference>
<name>A0ABQ4CZC0_9ACTN</name>
<comment type="caution">
    <text evidence="5">The sequence shown here is derived from an EMBL/GenBank/DDBJ whole genome shotgun (WGS) entry which is preliminary data.</text>
</comment>